<name>A0A8S2G4D4_9BILA</name>
<evidence type="ECO:0000313" key="1">
    <source>
        <dbReference type="EMBL" id="CAF1599927.1"/>
    </source>
</evidence>
<reference evidence="1" key="1">
    <citation type="submission" date="2021-02" db="EMBL/GenBank/DDBJ databases">
        <authorList>
            <person name="Nowell W R."/>
        </authorList>
    </citation>
    <scope>NUCLEOTIDE SEQUENCE</scope>
</reference>
<dbReference type="AlphaFoldDB" id="A0A8S2G4D4"/>
<feature type="non-terminal residue" evidence="1">
    <location>
        <position position="1"/>
    </location>
</feature>
<evidence type="ECO:0000313" key="3">
    <source>
        <dbReference type="Proteomes" id="UP000677228"/>
    </source>
</evidence>
<dbReference type="EMBL" id="CAJNOK010050372">
    <property type="protein sequence ID" value="CAF1599927.1"/>
    <property type="molecule type" value="Genomic_DNA"/>
</dbReference>
<evidence type="ECO:0000313" key="2">
    <source>
        <dbReference type="EMBL" id="CAF4408163.1"/>
    </source>
</evidence>
<dbReference type="Proteomes" id="UP000682733">
    <property type="component" value="Unassembled WGS sequence"/>
</dbReference>
<comment type="caution">
    <text evidence="1">The sequence shown here is derived from an EMBL/GenBank/DDBJ whole genome shotgun (WGS) entry which is preliminary data.</text>
</comment>
<gene>
    <name evidence="1" type="ORF">OVA965_LOCUS42033</name>
    <name evidence="2" type="ORF">TMI583_LOCUS43832</name>
</gene>
<dbReference type="Proteomes" id="UP000677228">
    <property type="component" value="Unassembled WGS sequence"/>
</dbReference>
<proteinExistence type="predicted"/>
<sequence>KMKIYVDFGEKATTIISATKNATEILEKIKSVLQPAADFLVTYYDDDIKKHCIFHSYEQIENQQIVAMEVKLSSISRTDETSKVNDNISIQTVWRKWTRLNRQGKHGITIF</sequence>
<accession>A0A8S2G4D4</accession>
<organism evidence="1 3">
    <name type="scientific">Didymodactylos carnosus</name>
    <dbReference type="NCBI Taxonomy" id="1234261"/>
    <lineage>
        <taxon>Eukaryota</taxon>
        <taxon>Metazoa</taxon>
        <taxon>Spiralia</taxon>
        <taxon>Gnathifera</taxon>
        <taxon>Rotifera</taxon>
        <taxon>Eurotatoria</taxon>
        <taxon>Bdelloidea</taxon>
        <taxon>Philodinida</taxon>
        <taxon>Philodinidae</taxon>
        <taxon>Didymodactylos</taxon>
    </lineage>
</organism>
<protein>
    <submittedName>
        <fullName evidence="1">Uncharacterized protein</fullName>
    </submittedName>
</protein>
<dbReference type="EMBL" id="CAJOBA010074130">
    <property type="protein sequence ID" value="CAF4408163.1"/>
    <property type="molecule type" value="Genomic_DNA"/>
</dbReference>